<gene>
    <name evidence="6" type="ORF">DFJ69_2554</name>
</gene>
<dbReference type="InterPro" id="IPR003825">
    <property type="entry name" value="Colicin-V_CvpA"/>
</dbReference>
<proteinExistence type="predicted"/>
<evidence type="ECO:0000256" key="2">
    <source>
        <dbReference type="ARBA" id="ARBA00022692"/>
    </source>
</evidence>
<dbReference type="InterPro" id="IPR001940">
    <property type="entry name" value="Peptidase_S1C"/>
</dbReference>
<dbReference type="NCBIfam" id="NF033740">
    <property type="entry name" value="MarP_fam_protase"/>
    <property type="match status" value="1"/>
</dbReference>
<dbReference type="GO" id="GO:0006508">
    <property type="term" value="P:proteolysis"/>
    <property type="evidence" value="ECO:0007669"/>
    <property type="project" value="InterPro"/>
</dbReference>
<feature type="transmembrane region" description="Helical" evidence="5">
    <location>
        <begin position="74"/>
        <end position="99"/>
    </location>
</feature>
<dbReference type="Gene3D" id="2.40.10.10">
    <property type="entry name" value="Trypsin-like serine proteases"/>
    <property type="match status" value="2"/>
</dbReference>
<dbReference type="PRINTS" id="PR00834">
    <property type="entry name" value="PROTEASES2C"/>
</dbReference>
<evidence type="ECO:0000256" key="3">
    <source>
        <dbReference type="ARBA" id="ARBA00022989"/>
    </source>
</evidence>
<feature type="transmembrane region" description="Helical" evidence="5">
    <location>
        <begin position="111"/>
        <end position="131"/>
    </location>
</feature>
<dbReference type="PANTHER" id="PTHR43019">
    <property type="entry name" value="SERINE ENDOPROTEASE DEGS"/>
    <property type="match status" value="1"/>
</dbReference>
<feature type="transmembrane region" description="Helical" evidence="5">
    <location>
        <begin position="38"/>
        <end position="62"/>
    </location>
</feature>
<reference evidence="6 7" key="1">
    <citation type="submission" date="2018-08" db="EMBL/GenBank/DDBJ databases">
        <title>Sequencing the genomes of 1000 actinobacteria strains.</title>
        <authorList>
            <person name="Klenk H.-P."/>
        </authorList>
    </citation>
    <scope>NUCLEOTIDE SEQUENCE [LARGE SCALE GENOMIC DNA]</scope>
    <source>
        <strain evidence="6 7">DSM 43927</strain>
    </source>
</reference>
<dbReference type="PANTHER" id="PTHR43019:SF23">
    <property type="entry name" value="PROTEASE DO-LIKE 5, CHLOROPLASTIC"/>
    <property type="match status" value="1"/>
</dbReference>
<dbReference type="InterPro" id="IPR047680">
    <property type="entry name" value="MarP-like"/>
</dbReference>
<dbReference type="GO" id="GO:0016020">
    <property type="term" value="C:membrane"/>
    <property type="evidence" value="ECO:0007669"/>
    <property type="project" value="UniProtKB-SubCell"/>
</dbReference>
<comment type="subcellular location">
    <subcellularLocation>
        <location evidence="1">Membrane</location>
        <topology evidence="1">Multi-pass membrane protein</topology>
    </subcellularLocation>
</comment>
<name>A0A3D9SMM5_9ACTN</name>
<dbReference type="Proteomes" id="UP000256661">
    <property type="component" value="Unassembled WGS sequence"/>
</dbReference>
<dbReference type="AlphaFoldDB" id="A0A3D9SMM5"/>
<keyword evidence="7" id="KW-1185">Reference proteome</keyword>
<dbReference type="InterPro" id="IPR043504">
    <property type="entry name" value="Peptidase_S1_PA_chymotrypsin"/>
</dbReference>
<dbReference type="Pfam" id="PF02674">
    <property type="entry name" value="Colicin_V"/>
    <property type="match status" value="1"/>
</dbReference>
<keyword evidence="4 5" id="KW-0472">Membrane</keyword>
<comment type="caution">
    <text evidence="6">The sequence shown here is derived from an EMBL/GenBank/DDBJ whole genome shotgun (WGS) entry which is preliminary data.</text>
</comment>
<protein>
    <submittedName>
        <fullName evidence="6">Trypsin-like peptidase</fullName>
    </submittedName>
</protein>
<keyword evidence="2 5" id="KW-0812">Transmembrane</keyword>
<dbReference type="EMBL" id="QTTT01000001">
    <property type="protein sequence ID" value="REE97098.1"/>
    <property type="molecule type" value="Genomic_DNA"/>
</dbReference>
<dbReference type="SUPFAM" id="SSF50494">
    <property type="entry name" value="Trypsin-like serine proteases"/>
    <property type="match status" value="1"/>
</dbReference>
<organism evidence="6 7">
    <name type="scientific">Thermomonospora umbrina</name>
    <dbReference type="NCBI Taxonomy" id="111806"/>
    <lineage>
        <taxon>Bacteria</taxon>
        <taxon>Bacillati</taxon>
        <taxon>Actinomycetota</taxon>
        <taxon>Actinomycetes</taxon>
        <taxon>Streptosporangiales</taxon>
        <taxon>Thermomonosporaceae</taxon>
        <taxon>Thermomonospora</taxon>
    </lineage>
</organism>
<evidence type="ECO:0000256" key="4">
    <source>
        <dbReference type="ARBA" id="ARBA00023136"/>
    </source>
</evidence>
<evidence type="ECO:0000256" key="1">
    <source>
        <dbReference type="ARBA" id="ARBA00004141"/>
    </source>
</evidence>
<dbReference type="GO" id="GO:0004252">
    <property type="term" value="F:serine-type endopeptidase activity"/>
    <property type="evidence" value="ECO:0007669"/>
    <property type="project" value="InterPro"/>
</dbReference>
<sequence>MNPGHGLYGEFVLGDHVLDLILLLLVGLFAVSGYRQGFIVSLLSFIGFVGGGVVGVLLAPPIAEAVVDGTSQQALLAIIIALLAATLGQLAASSLGAVLRNHVTGDNARAADAVGGALVSALSLLVVAWFFGMLMSGAKIDWLRTQVNASAVLEGVDTVMPEQSQTWFSSFQQFVDTGEFPRVFLGLGGESVVEVPPPDENVRSTPELQAAKRSIFKIVGTAPRCQRKIEGTGFVYAPERIMTNAHVVAGVHGGIDIISWDGRKQGKARVVLYDPERDIAVLHVPGFNARPLSFDGPARTRDDAVVAGFPKGHGYTADAARIRARQDANGPDIYHSGQVTREIYAIRGKVEPGNSGGPLLSPKGTVYGVIFAAALDSPATGYALTAKEVRPDADIGRTASVPVDTGACSD</sequence>
<dbReference type="InterPro" id="IPR009003">
    <property type="entry name" value="Peptidase_S1_PA"/>
</dbReference>
<keyword evidence="3 5" id="KW-1133">Transmembrane helix</keyword>
<evidence type="ECO:0000313" key="6">
    <source>
        <dbReference type="EMBL" id="REE97098.1"/>
    </source>
</evidence>
<feature type="transmembrane region" description="Helical" evidence="5">
    <location>
        <begin position="12"/>
        <end position="31"/>
    </location>
</feature>
<evidence type="ECO:0000313" key="7">
    <source>
        <dbReference type="Proteomes" id="UP000256661"/>
    </source>
</evidence>
<dbReference type="Pfam" id="PF13365">
    <property type="entry name" value="Trypsin_2"/>
    <property type="match status" value="1"/>
</dbReference>
<accession>A0A3D9SMM5</accession>
<dbReference type="GO" id="GO:0009403">
    <property type="term" value="P:toxin biosynthetic process"/>
    <property type="evidence" value="ECO:0007669"/>
    <property type="project" value="InterPro"/>
</dbReference>
<evidence type="ECO:0000256" key="5">
    <source>
        <dbReference type="SAM" id="Phobius"/>
    </source>
</evidence>